<name>A0A9X2A867_9FLAO</name>
<evidence type="ECO:0000313" key="3">
    <source>
        <dbReference type="Proteomes" id="UP001139226"/>
    </source>
</evidence>
<feature type="transmembrane region" description="Helical" evidence="1">
    <location>
        <begin position="66"/>
        <end position="95"/>
    </location>
</feature>
<dbReference type="PANTHER" id="PTHR37422">
    <property type="entry name" value="TEICHURONIC ACID BIOSYNTHESIS PROTEIN TUAE"/>
    <property type="match status" value="1"/>
</dbReference>
<organism evidence="2 3">
    <name type="scientific">Christiangramia lutea</name>
    <dbReference type="NCBI Taxonomy" id="1607951"/>
    <lineage>
        <taxon>Bacteria</taxon>
        <taxon>Pseudomonadati</taxon>
        <taxon>Bacteroidota</taxon>
        <taxon>Flavobacteriia</taxon>
        <taxon>Flavobacteriales</taxon>
        <taxon>Flavobacteriaceae</taxon>
        <taxon>Christiangramia</taxon>
    </lineage>
</organism>
<keyword evidence="1" id="KW-0472">Membrane</keyword>
<keyword evidence="3" id="KW-1185">Reference proteome</keyword>
<feature type="transmembrane region" description="Helical" evidence="1">
    <location>
        <begin position="246"/>
        <end position="265"/>
    </location>
</feature>
<gene>
    <name evidence="2" type="ORF">ML462_02240</name>
</gene>
<evidence type="ECO:0000313" key="2">
    <source>
        <dbReference type="EMBL" id="MCH4821980.1"/>
    </source>
</evidence>
<dbReference type="EMBL" id="JAKVTV010000001">
    <property type="protein sequence ID" value="MCH4821980.1"/>
    <property type="molecule type" value="Genomic_DNA"/>
</dbReference>
<keyword evidence="1" id="KW-0812">Transmembrane</keyword>
<protein>
    <submittedName>
        <fullName evidence="2">Uncharacterized protein</fullName>
    </submittedName>
</protein>
<dbReference type="InterPro" id="IPR051533">
    <property type="entry name" value="WaaL-like"/>
</dbReference>
<feature type="transmembrane region" description="Helical" evidence="1">
    <location>
        <begin position="107"/>
        <end position="125"/>
    </location>
</feature>
<feature type="transmembrane region" description="Helical" evidence="1">
    <location>
        <begin position="6"/>
        <end position="26"/>
    </location>
</feature>
<keyword evidence="1" id="KW-1133">Transmembrane helix</keyword>
<dbReference type="Proteomes" id="UP001139226">
    <property type="component" value="Unassembled WGS sequence"/>
</dbReference>
<sequence>MNLTFILLMILYLINFIVMNSLGISFKGYGDDITTGNIFSEGLNAMAYALIILPVILFFFNKRKWWIILLGIVVFVTLVVSLKRISILAVLTGYMILFFSLKKKKKLIKGGVAILALLIFSFPLYSETLSEQIENRSNRFQANSIEKEGRYRETIIVFDQIFSFKDVPYSIFGKELFNSPGTYGTASDWNGRQLHSDYNVLLHGSGLLGITLYFLVQGVILMTFIRYKRKILGLNGYSKKLDYLNATFYAVFLLSFVISLSGGINGVIFNVLRYSFLGSVLGLYYSILKMPDAKSYLIKNLEN</sequence>
<evidence type="ECO:0000256" key="1">
    <source>
        <dbReference type="SAM" id="Phobius"/>
    </source>
</evidence>
<feature type="transmembrane region" description="Helical" evidence="1">
    <location>
        <begin position="200"/>
        <end position="225"/>
    </location>
</feature>
<dbReference type="AlphaFoldDB" id="A0A9X2A867"/>
<reference evidence="2" key="1">
    <citation type="submission" date="2022-03" db="EMBL/GenBank/DDBJ databases">
        <title>Gramella crocea sp. nov., isolated from activated sludge of a seafood processing plant.</title>
        <authorList>
            <person name="Zhang X."/>
        </authorList>
    </citation>
    <scope>NUCLEOTIDE SEQUENCE</scope>
    <source>
        <strain evidence="2">YJ019</strain>
    </source>
</reference>
<feature type="transmembrane region" description="Helical" evidence="1">
    <location>
        <begin position="38"/>
        <end position="60"/>
    </location>
</feature>
<proteinExistence type="predicted"/>
<accession>A0A9X2A867</accession>
<dbReference type="PANTHER" id="PTHR37422:SF13">
    <property type="entry name" value="LIPOPOLYSACCHARIDE BIOSYNTHESIS PROTEIN PA4999-RELATED"/>
    <property type="match status" value="1"/>
</dbReference>
<feature type="transmembrane region" description="Helical" evidence="1">
    <location>
        <begin position="271"/>
        <end position="288"/>
    </location>
</feature>
<comment type="caution">
    <text evidence="2">The sequence shown here is derived from an EMBL/GenBank/DDBJ whole genome shotgun (WGS) entry which is preliminary data.</text>
</comment>